<protein>
    <submittedName>
        <fullName evidence="2">Uncharacterized protein</fullName>
    </submittedName>
</protein>
<organism evidence="2 3">
    <name type="scientific">Microbacterium trichothecenolyticum</name>
    <name type="common">Aureobacterium trichothecenolyticum</name>
    <dbReference type="NCBI Taxonomy" id="69370"/>
    <lineage>
        <taxon>Bacteria</taxon>
        <taxon>Bacillati</taxon>
        <taxon>Actinomycetota</taxon>
        <taxon>Actinomycetes</taxon>
        <taxon>Micrococcales</taxon>
        <taxon>Microbacteriaceae</taxon>
        <taxon>Microbacterium</taxon>
    </lineage>
</organism>
<evidence type="ECO:0000256" key="1">
    <source>
        <dbReference type="SAM" id="MobiDB-lite"/>
    </source>
</evidence>
<feature type="region of interest" description="Disordered" evidence="1">
    <location>
        <begin position="207"/>
        <end position="227"/>
    </location>
</feature>
<name>A0ABU0TY56_MICTR</name>
<proteinExistence type="predicted"/>
<sequence length="227" mass="23787">MSRVAPRGEGGGRVLVRRVGVTDRHGHPGRAEGLDRAKGTGALRVERDLAQRAVGGREQAVDDVGRRVDEMARVVCAAPVDGEERPLEVTAEYSAVGPGERGDGGELLFEHVDGGGDETRDAVSRAVRRVQVGGRADAVYAVFVAVPAAAVPVQVDEAGGQRGALTVDALCLDGGRSPGPRLGDALAIDEHPGIGPLTLGVYRRDRMEQPAPPGHRCHSGRFSKTKS</sequence>
<dbReference type="RefSeq" id="WP_307486029.1">
    <property type="nucleotide sequence ID" value="NZ_JAUTBF010000001.1"/>
</dbReference>
<gene>
    <name evidence="2" type="ORF">QE412_003168</name>
</gene>
<accession>A0ABU0TY56</accession>
<evidence type="ECO:0000313" key="2">
    <source>
        <dbReference type="EMBL" id="MDQ1124595.1"/>
    </source>
</evidence>
<keyword evidence="3" id="KW-1185">Reference proteome</keyword>
<feature type="compositionally biased region" description="Basic residues" evidence="1">
    <location>
        <begin position="215"/>
        <end position="227"/>
    </location>
</feature>
<reference evidence="2 3" key="1">
    <citation type="submission" date="2023-07" db="EMBL/GenBank/DDBJ databases">
        <title>Functional and genomic diversity of the sorghum phyllosphere microbiome.</title>
        <authorList>
            <person name="Shade A."/>
        </authorList>
    </citation>
    <scope>NUCLEOTIDE SEQUENCE [LARGE SCALE GENOMIC DNA]</scope>
    <source>
        <strain evidence="2 3">SORGH_AS_1207</strain>
    </source>
</reference>
<dbReference type="EMBL" id="JAUTBF010000001">
    <property type="protein sequence ID" value="MDQ1124595.1"/>
    <property type="molecule type" value="Genomic_DNA"/>
</dbReference>
<dbReference type="Proteomes" id="UP001226691">
    <property type="component" value="Unassembled WGS sequence"/>
</dbReference>
<comment type="caution">
    <text evidence="2">The sequence shown here is derived from an EMBL/GenBank/DDBJ whole genome shotgun (WGS) entry which is preliminary data.</text>
</comment>
<evidence type="ECO:0000313" key="3">
    <source>
        <dbReference type="Proteomes" id="UP001226691"/>
    </source>
</evidence>